<dbReference type="RefSeq" id="WP_126159119.1">
    <property type="nucleotide sequence ID" value="NZ_RQXW01000012.1"/>
</dbReference>
<proteinExistence type="predicted"/>
<dbReference type="AlphaFoldDB" id="A0A430KNZ1"/>
<accession>A0A430KNZ1</accession>
<name>A0A430KNZ1_9GAMM</name>
<dbReference type="OrthoDB" id="9811967at2"/>
<dbReference type="EMBL" id="RQXW01000012">
    <property type="protein sequence ID" value="RTE65172.1"/>
    <property type="molecule type" value="Genomic_DNA"/>
</dbReference>
<feature type="transmembrane region" description="Helical" evidence="1">
    <location>
        <begin position="171"/>
        <end position="191"/>
    </location>
</feature>
<keyword evidence="1" id="KW-0472">Membrane</keyword>
<protein>
    <submittedName>
        <fullName evidence="2">Uncharacterized protein</fullName>
    </submittedName>
</protein>
<evidence type="ECO:0000256" key="1">
    <source>
        <dbReference type="SAM" id="Phobius"/>
    </source>
</evidence>
<feature type="transmembrane region" description="Helical" evidence="1">
    <location>
        <begin position="34"/>
        <end position="52"/>
    </location>
</feature>
<keyword evidence="3" id="KW-1185">Reference proteome</keyword>
<keyword evidence="1" id="KW-0812">Transmembrane</keyword>
<comment type="caution">
    <text evidence="2">The sequence shown here is derived from an EMBL/GenBank/DDBJ whole genome shotgun (WGS) entry which is preliminary data.</text>
</comment>
<feature type="transmembrane region" description="Helical" evidence="1">
    <location>
        <begin position="59"/>
        <end position="75"/>
    </location>
</feature>
<dbReference type="Proteomes" id="UP000283087">
    <property type="component" value="Unassembled WGS sequence"/>
</dbReference>
<reference evidence="2 3" key="1">
    <citation type="submission" date="2018-11" db="EMBL/GenBank/DDBJ databases">
        <title>The draft genome sequence of Amphritea opalescens ANRC-JH13T.</title>
        <authorList>
            <person name="Fang Z."/>
            <person name="Zhang Y."/>
            <person name="Han X."/>
        </authorList>
    </citation>
    <scope>NUCLEOTIDE SEQUENCE [LARGE SCALE GENOMIC DNA]</scope>
    <source>
        <strain evidence="2 3">ANRC-JH13</strain>
    </source>
</reference>
<evidence type="ECO:0000313" key="3">
    <source>
        <dbReference type="Proteomes" id="UP000283087"/>
    </source>
</evidence>
<organism evidence="2 3">
    <name type="scientific">Amphritea opalescens</name>
    <dbReference type="NCBI Taxonomy" id="2490544"/>
    <lineage>
        <taxon>Bacteria</taxon>
        <taxon>Pseudomonadati</taxon>
        <taxon>Pseudomonadota</taxon>
        <taxon>Gammaproteobacteria</taxon>
        <taxon>Oceanospirillales</taxon>
        <taxon>Oceanospirillaceae</taxon>
        <taxon>Amphritea</taxon>
    </lineage>
</organism>
<keyword evidence="1" id="KW-1133">Transmembrane helix</keyword>
<feature type="transmembrane region" description="Helical" evidence="1">
    <location>
        <begin position="137"/>
        <end position="159"/>
    </location>
</feature>
<evidence type="ECO:0000313" key="2">
    <source>
        <dbReference type="EMBL" id="RTE65172.1"/>
    </source>
</evidence>
<gene>
    <name evidence="2" type="ORF">EH243_13050</name>
</gene>
<sequence length="280" mass="31986">MKFLAVMLLMLLGRYKRRSKSLVSRAGASLPSNGRSWLLLMVVLVLGEVLMLELFNWKLAVLILAIELLALYFFVENWSPSDLTGQYYRDWCRGDFQTSWLKLAGLLGLQRTDEVTDSQAAHYAICQQYLYLSLTGFFALLFWFICLGLPGLFLALWAGWSLQRKANGRDWLSTLIIGIPAKLLGFTFFMVGNGVSAYNQLKHPQANTWGHREWLFRIALGALGEENIRHYPLVANGDEQFRHLAAEEIINLNKLIRRAAIFWLVLLGLLTMMGIDTPFY</sequence>
<feature type="transmembrane region" description="Helical" evidence="1">
    <location>
        <begin position="260"/>
        <end position="279"/>
    </location>
</feature>